<organism evidence="9 10">
    <name type="scientific">Streptococcus suis</name>
    <dbReference type="NCBI Taxonomy" id="1307"/>
    <lineage>
        <taxon>Bacteria</taxon>
        <taxon>Bacillati</taxon>
        <taxon>Bacillota</taxon>
        <taxon>Bacilli</taxon>
        <taxon>Lactobacillales</taxon>
        <taxon>Streptococcaceae</taxon>
        <taxon>Streptococcus</taxon>
    </lineage>
</organism>
<dbReference type="PIRSF" id="PIRSF002854">
    <property type="entry name" value="MetQ"/>
    <property type="match status" value="1"/>
</dbReference>
<gene>
    <name evidence="9" type="ORF">FAJ39_08790</name>
</gene>
<feature type="chain" id="PRO_5038665210" description="Lipoprotein" evidence="8">
    <location>
        <begin position="22"/>
        <end position="294"/>
    </location>
</feature>
<comment type="similarity">
    <text evidence="6">Belongs to the nlpA lipoprotein family.</text>
</comment>
<evidence type="ECO:0000313" key="10">
    <source>
        <dbReference type="Proteomes" id="UP000305165"/>
    </source>
</evidence>
<evidence type="ECO:0000256" key="3">
    <source>
        <dbReference type="ARBA" id="ARBA00023136"/>
    </source>
</evidence>
<evidence type="ECO:0000256" key="8">
    <source>
        <dbReference type="SAM" id="SignalP"/>
    </source>
</evidence>
<dbReference type="GO" id="GO:0016020">
    <property type="term" value="C:membrane"/>
    <property type="evidence" value="ECO:0007669"/>
    <property type="project" value="UniProtKB-SubCell"/>
</dbReference>
<dbReference type="Proteomes" id="UP000305165">
    <property type="component" value="Unassembled WGS sequence"/>
</dbReference>
<dbReference type="Gene3D" id="3.40.190.10">
    <property type="entry name" value="Periplasmic binding protein-like II"/>
    <property type="match status" value="2"/>
</dbReference>
<dbReference type="OrthoDB" id="9812878at2"/>
<sequence>MKLKKIFGLAATAALSLGLLAACSSSSSTTTESSADTTTVKVGIMTRNAYTTEVWDKVTELAAAEGVTVELTEFTDYSQPNKALAEGDVDVNAFQHIYFLNNWNTENGGDLQVAGYTLYSPIRFYSGVEGSTDKYTSIEDIPEGAEIAVPNDATNESRALFLLESAGLIELDVEDGELATLSHITSNPKNITITELDASQTVRSLESVDGAVINNNYAQEAGLDTSKALYIEQKGADTEVWYNVIAAQNGWESSDKADAIKVLIASYNTDEVKEIIERASNQTDFAIWDEVSAE</sequence>
<dbReference type="SUPFAM" id="SSF53850">
    <property type="entry name" value="Periplasmic binding protein-like II"/>
    <property type="match status" value="1"/>
</dbReference>
<keyword evidence="3" id="KW-0472">Membrane</keyword>
<name>A0A4T2GJ77_STRSU</name>
<feature type="lipid moiety-binding region" description="S-diacylglycerol cysteine" evidence="7">
    <location>
        <position position="23"/>
    </location>
</feature>
<evidence type="ECO:0000256" key="2">
    <source>
        <dbReference type="ARBA" id="ARBA00022729"/>
    </source>
</evidence>
<evidence type="ECO:0000256" key="5">
    <source>
        <dbReference type="ARBA" id="ARBA00023288"/>
    </source>
</evidence>
<reference evidence="9 10" key="1">
    <citation type="submission" date="2019-04" db="EMBL/GenBank/DDBJ databases">
        <title>Genome analysis of Streptococcus suis strain WUSS424.</title>
        <authorList>
            <person name="Chen H."/>
            <person name="Gao X."/>
            <person name="Wu Z."/>
        </authorList>
    </citation>
    <scope>NUCLEOTIDE SEQUENCE [LARGE SCALE GENOMIC DNA]</scope>
    <source>
        <strain evidence="9 10">WUSS424</strain>
    </source>
</reference>
<keyword evidence="5 6" id="KW-0449">Lipoprotein</keyword>
<feature type="signal peptide" evidence="8">
    <location>
        <begin position="1"/>
        <end position="21"/>
    </location>
</feature>
<dbReference type="Pfam" id="PF03180">
    <property type="entry name" value="Lipoprotein_9"/>
    <property type="match status" value="1"/>
</dbReference>
<keyword evidence="4" id="KW-0564">Palmitate</keyword>
<dbReference type="EMBL" id="SSXO01000005">
    <property type="protein sequence ID" value="TIH98968.1"/>
    <property type="molecule type" value="Genomic_DNA"/>
</dbReference>
<evidence type="ECO:0000256" key="6">
    <source>
        <dbReference type="PIRNR" id="PIRNR002854"/>
    </source>
</evidence>
<evidence type="ECO:0000256" key="1">
    <source>
        <dbReference type="ARBA" id="ARBA00004635"/>
    </source>
</evidence>
<evidence type="ECO:0000313" key="9">
    <source>
        <dbReference type="EMBL" id="TIH98968.1"/>
    </source>
</evidence>
<evidence type="ECO:0000256" key="7">
    <source>
        <dbReference type="PIRSR" id="PIRSR002854-1"/>
    </source>
</evidence>
<dbReference type="PANTHER" id="PTHR30429:SF0">
    <property type="entry name" value="METHIONINE-BINDING LIPOPROTEIN METQ"/>
    <property type="match status" value="1"/>
</dbReference>
<evidence type="ECO:0000256" key="4">
    <source>
        <dbReference type="ARBA" id="ARBA00023139"/>
    </source>
</evidence>
<comment type="subcellular location">
    <subcellularLocation>
        <location evidence="1">Membrane</location>
        <topology evidence="1">Lipid-anchor</topology>
    </subcellularLocation>
</comment>
<keyword evidence="2 8" id="KW-0732">Signal</keyword>
<comment type="caution">
    <text evidence="9">The sequence shown here is derived from an EMBL/GenBank/DDBJ whole genome shotgun (WGS) entry which is preliminary data.</text>
</comment>
<proteinExistence type="inferred from homology"/>
<accession>A0A4T2GJ77</accession>
<dbReference type="PANTHER" id="PTHR30429">
    <property type="entry name" value="D-METHIONINE-BINDING LIPOPROTEIN METQ"/>
    <property type="match status" value="1"/>
</dbReference>
<dbReference type="InterPro" id="IPR004872">
    <property type="entry name" value="Lipoprotein_NlpA"/>
</dbReference>
<protein>
    <recommendedName>
        <fullName evidence="6">Lipoprotein</fullName>
    </recommendedName>
</protein>
<dbReference type="AlphaFoldDB" id="A0A4T2GJ77"/>
<dbReference type="PROSITE" id="PS51257">
    <property type="entry name" value="PROKAR_LIPOPROTEIN"/>
    <property type="match status" value="1"/>
</dbReference>